<dbReference type="NCBIfam" id="TIGR01200">
    <property type="entry name" value="GLPGLI"/>
    <property type="match status" value="1"/>
</dbReference>
<dbReference type="InterPro" id="IPR005901">
    <property type="entry name" value="GLPGLI"/>
</dbReference>
<evidence type="ECO:0000313" key="1">
    <source>
        <dbReference type="EMBL" id="BAU17685.1"/>
    </source>
</evidence>
<proteinExistence type="predicted"/>
<dbReference type="EMBL" id="AP014597">
    <property type="protein sequence ID" value="BAU17685.1"/>
    <property type="molecule type" value="Genomic_DNA"/>
</dbReference>
<reference evidence="1 2" key="1">
    <citation type="journal article" date="2016" name="DNA Res.">
        <title>The complete genome sequencing of Prevotella intermedia strain OMA14 and a subsequent fine-scale, intra-species genomic comparison reveal an unusual amplification of conjugative and mobile transposons and identify a novel Prevotella-lineage-specific repeat.</title>
        <authorList>
            <person name="Naito M."/>
            <person name="Ogura Y."/>
            <person name="Itoh T."/>
            <person name="Shoji M."/>
            <person name="Okamoto M."/>
            <person name="Hayashi T."/>
            <person name="Nakayama K."/>
        </authorList>
    </citation>
    <scope>NUCLEOTIDE SEQUENCE [LARGE SCALE GENOMIC DNA]</scope>
    <source>
        <strain evidence="1 2">OMA14</strain>
    </source>
</reference>
<dbReference type="AlphaFoldDB" id="A0A0S3UJJ8"/>
<sequence length="290" mass="33253">MHSSIIKLKGMTTNRFVLLTISFLIPIISFSQSKSELDVFKHTAIDTTQLTVSYELTFKYDITGAENPRQDKVYTYIGHRICHSFVESERSTDLKMAAQYQETGSRGSRAAMLLASNVGEIYTNYPKGKFTVIYNMDGAGSYLYEETTPKMPWKISTEHKTVLGYNCTAATCKYRGREYKAWFTTDIPLSYGPWKFAGLPGLIMEVKTQDGDYHWIATGIEKPKEVKPIYFLDRTYVKTTREKTRKQEHLLLKDPAAYLESYGIEFTVISFSGETVKLKLFTFENPIEKE</sequence>
<gene>
    <name evidence="1" type="ORF">PIOMA14_I_1177</name>
</gene>
<protein>
    <recommendedName>
        <fullName evidence="3">GLPGLI family protein</fullName>
    </recommendedName>
</protein>
<organism evidence="1 2">
    <name type="scientific">Prevotella intermedia</name>
    <dbReference type="NCBI Taxonomy" id="28131"/>
    <lineage>
        <taxon>Bacteria</taxon>
        <taxon>Pseudomonadati</taxon>
        <taxon>Bacteroidota</taxon>
        <taxon>Bacteroidia</taxon>
        <taxon>Bacteroidales</taxon>
        <taxon>Prevotellaceae</taxon>
        <taxon>Prevotella</taxon>
    </lineage>
</organism>
<evidence type="ECO:0000313" key="2">
    <source>
        <dbReference type="Proteomes" id="UP000217431"/>
    </source>
</evidence>
<dbReference type="STRING" id="28131.BWX40_02200"/>
<evidence type="ECO:0008006" key="3">
    <source>
        <dbReference type="Google" id="ProtNLM"/>
    </source>
</evidence>
<dbReference type="Pfam" id="PF09697">
    <property type="entry name" value="Porph_ging"/>
    <property type="match status" value="1"/>
</dbReference>
<dbReference type="Proteomes" id="UP000217431">
    <property type="component" value="Chromosome I"/>
</dbReference>
<name>A0A0S3UJJ8_PREIN</name>
<accession>A0A0S3UJJ8</accession>